<reference evidence="3 4" key="1">
    <citation type="submission" date="2017-12" db="EMBL/GenBank/DDBJ databases">
        <title>Genome sequence of the mycotoxigenic crop pathogen Fusarium proliferatum, strain ITEM 2341 from Date Palm.</title>
        <authorList>
            <person name="Almiman B.F."/>
            <person name="Shittu T.A."/>
            <person name="Muthumeenakshi S."/>
            <person name="Baroncelli R."/>
            <person name="Sreenivasaprasada S."/>
        </authorList>
    </citation>
    <scope>NUCLEOTIDE SEQUENCE [LARGE SCALE GENOMIC DNA]</scope>
    <source>
        <strain evidence="3 4">ITEM 2341</strain>
    </source>
</reference>
<keyword evidence="2" id="KW-1133">Transmembrane helix</keyword>
<accession>A0A365N4V2</accession>
<sequence length="137" mass="14983">MAPSSAVEGESEQVPQYPTESVISTVSSDGEGTIRNIGRKSLAQEIEDVMERENRDRNEDTQTVTESSVGHEILASFLGCPVEDLPSELSFHEILKIQERVQPEKWDALGLPEPTTASILVGMTICCLLLLGAAYYT</sequence>
<dbReference type="AlphaFoldDB" id="A0A365N4V2"/>
<evidence type="ECO:0000256" key="1">
    <source>
        <dbReference type="SAM" id="MobiDB-lite"/>
    </source>
</evidence>
<organism evidence="3 4">
    <name type="scientific">Gibberella intermedia</name>
    <name type="common">Bulb rot disease fungus</name>
    <name type="synonym">Fusarium proliferatum</name>
    <dbReference type="NCBI Taxonomy" id="948311"/>
    <lineage>
        <taxon>Eukaryota</taxon>
        <taxon>Fungi</taxon>
        <taxon>Dikarya</taxon>
        <taxon>Ascomycota</taxon>
        <taxon>Pezizomycotina</taxon>
        <taxon>Sordariomycetes</taxon>
        <taxon>Hypocreomycetidae</taxon>
        <taxon>Hypocreales</taxon>
        <taxon>Nectriaceae</taxon>
        <taxon>Fusarium</taxon>
        <taxon>Fusarium fujikuroi species complex</taxon>
    </lineage>
</organism>
<feature type="transmembrane region" description="Helical" evidence="2">
    <location>
        <begin position="116"/>
        <end position="136"/>
    </location>
</feature>
<dbReference type="Proteomes" id="UP000251714">
    <property type="component" value="Unassembled WGS sequence"/>
</dbReference>
<protein>
    <submittedName>
        <fullName evidence="3">Uncharacterized protein</fullName>
    </submittedName>
</protein>
<comment type="caution">
    <text evidence="3">The sequence shown here is derived from an EMBL/GenBank/DDBJ whole genome shotgun (WGS) entry which is preliminary data.</text>
</comment>
<feature type="compositionally biased region" description="Polar residues" evidence="1">
    <location>
        <begin position="13"/>
        <end position="30"/>
    </location>
</feature>
<evidence type="ECO:0000313" key="3">
    <source>
        <dbReference type="EMBL" id="RBA15840.1"/>
    </source>
</evidence>
<dbReference type="EMBL" id="PKMI01000020">
    <property type="protein sequence ID" value="RBA15840.1"/>
    <property type="molecule type" value="Genomic_DNA"/>
</dbReference>
<proteinExistence type="predicted"/>
<gene>
    <name evidence="3" type="ORF">FPRO05_12061</name>
</gene>
<keyword evidence="2" id="KW-0472">Membrane</keyword>
<feature type="region of interest" description="Disordered" evidence="1">
    <location>
        <begin position="1"/>
        <end position="30"/>
    </location>
</feature>
<name>A0A365N4V2_GIBIN</name>
<evidence type="ECO:0000256" key="2">
    <source>
        <dbReference type="SAM" id="Phobius"/>
    </source>
</evidence>
<keyword evidence="2" id="KW-0812">Transmembrane</keyword>
<evidence type="ECO:0000313" key="4">
    <source>
        <dbReference type="Proteomes" id="UP000251714"/>
    </source>
</evidence>